<feature type="transmembrane region" description="Helical" evidence="1">
    <location>
        <begin position="41"/>
        <end position="60"/>
    </location>
</feature>
<sequence>MNGSLYDRSTIVTVLCTLGVLVVMRRALERFVGGEPLGDELSMLVVGTLVLVSIAGFRVADWTKGNGHLTDRQDRVALLSLLGVVIGGCVAVLYYLPHAPEAIGVLIVAVPGALILLRDTFSGRAPSR</sequence>
<proteinExistence type="predicted"/>
<keyword evidence="3" id="KW-1185">Reference proteome</keyword>
<name>A0ABD5RLD1_9EURY</name>
<evidence type="ECO:0008006" key="4">
    <source>
        <dbReference type="Google" id="ProtNLM"/>
    </source>
</evidence>
<gene>
    <name evidence="2" type="ORF">ACFPYI_07705</name>
</gene>
<dbReference type="AlphaFoldDB" id="A0ABD5RLD1"/>
<evidence type="ECO:0000256" key="1">
    <source>
        <dbReference type="SAM" id="Phobius"/>
    </source>
</evidence>
<keyword evidence="1" id="KW-1133">Transmembrane helix</keyword>
<keyword evidence="1" id="KW-0812">Transmembrane</keyword>
<organism evidence="2 3">
    <name type="scientific">Halomarina salina</name>
    <dbReference type="NCBI Taxonomy" id="1872699"/>
    <lineage>
        <taxon>Archaea</taxon>
        <taxon>Methanobacteriati</taxon>
        <taxon>Methanobacteriota</taxon>
        <taxon>Stenosarchaea group</taxon>
        <taxon>Halobacteria</taxon>
        <taxon>Halobacteriales</taxon>
        <taxon>Natronomonadaceae</taxon>
        <taxon>Halomarina</taxon>
    </lineage>
</organism>
<dbReference type="RefSeq" id="WP_247414122.1">
    <property type="nucleotide sequence ID" value="NZ_JALLGW010000001.1"/>
</dbReference>
<evidence type="ECO:0000313" key="2">
    <source>
        <dbReference type="EMBL" id="MFC5971214.1"/>
    </source>
</evidence>
<comment type="caution">
    <text evidence="2">The sequence shown here is derived from an EMBL/GenBank/DDBJ whole genome shotgun (WGS) entry which is preliminary data.</text>
</comment>
<accession>A0ABD5RLD1</accession>
<protein>
    <recommendedName>
        <fullName evidence="4">Integral membrane protein</fullName>
    </recommendedName>
</protein>
<feature type="transmembrane region" description="Helical" evidence="1">
    <location>
        <begin position="102"/>
        <end position="121"/>
    </location>
</feature>
<feature type="transmembrane region" description="Helical" evidence="1">
    <location>
        <begin position="76"/>
        <end position="96"/>
    </location>
</feature>
<keyword evidence="1" id="KW-0472">Membrane</keyword>
<evidence type="ECO:0000313" key="3">
    <source>
        <dbReference type="Proteomes" id="UP001596099"/>
    </source>
</evidence>
<reference evidence="2 3" key="1">
    <citation type="journal article" date="2019" name="Int. J. Syst. Evol. Microbiol.">
        <title>The Global Catalogue of Microorganisms (GCM) 10K type strain sequencing project: providing services to taxonomists for standard genome sequencing and annotation.</title>
        <authorList>
            <consortium name="The Broad Institute Genomics Platform"/>
            <consortium name="The Broad Institute Genome Sequencing Center for Infectious Disease"/>
            <person name="Wu L."/>
            <person name="Ma J."/>
        </authorList>
    </citation>
    <scope>NUCLEOTIDE SEQUENCE [LARGE SCALE GENOMIC DNA]</scope>
    <source>
        <strain evidence="2 3">CGMCC 1.12543</strain>
    </source>
</reference>
<dbReference type="EMBL" id="JBHSQH010000001">
    <property type="protein sequence ID" value="MFC5971214.1"/>
    <property type="molecule type" value="Genomic_DNA"/>
</dbReference>
<dbReference type="Proteomes" id="UP001596099">
    <property type="component" value="Unassembled WGS sequence"/>
</dbReference>